<organism evidence="10 11">
    <name type="scientific">Tomitella cavernea</name>
    <dbReference type="NCBI Taxonomy" id="1387982"/>
    <lineage>
        <taxon>Bacteria</taxon>
        <taxon>Bacillati</taxon>
        <taxon>Actinomycetota</taxon>
        <taxon>Actinomycetes</taxon>
        <taxon>Mycobacteriales</taxon>
        <taxon>Tomitella</taxon>
    </lineage>
</organism>
<feature type="transmembrane region" description="Helical" evidence="8">
    <location>
        <begin position="62"/>
        <end position="82"/>
    </location>
</feature>
<keyword evidence="5 8" id="KW-1133">Transmembrane helix</keyword>
<feature type="compositionally biased region" description="Low complexity" evidence="7">
    <location>
        <begin position="1"/>
        <end position="22"/>
    </location>
</feature>
<feature type="transmembrane region" description="Helical" evidence="8">
    <location>
        <begin position="266"/>
        <end position="286"/>
    </location>
</feature>
<reference evidence="11" key="1">
    <citation type="journal article" date="2019" name="Int. J. Syst. Evol. Microbiol.">
        <title>The Global Catalogue of Microorganisms (GCM) 10K type strain sequencing project: providing services to taxonomists for standard genome sequencing and annotation.</title>
        <authorList>
            <consortium name="The Broad Institute Genomics Platform"/>
            <consortium name="The Broad Institute Genome Sequencing Center for Infectious Disease"/>
            <person name="Wu L."/>
            <person name="Ma J."/>
        </authorList>
    </citation>
    <scope>NUCLEOTIDE SEQUENCE [LARGE SCALE GENOMIC DNA]</scope>
    <source>
        <strain evidence="11">JCM 18542</strain>
    </source>
</reference>
<feature type="transmembrane region" description="Helical" evidence="8">
    <location>
        <begin position="230"/>
        <end position="251"/>
    </location>
</feature>
<evidence type="ECO:0000256" key="4">
    <source>
        <dbReference type="ARBA" id="ARBA00022692"/>
    </source>
</evidence>
<evidence type="ECO:0000256" key="7">
    <source>
        <dbReference type="SAM" id="MobiDB-lite"/>
    </source>
</evidence>
<dbReference type="PROSITE" id="PS50850">
    <property type="entry name" value="MFS"/>
    <property type="match status" value="1"/>
</dbReference>
<evidence type="ECO:0000256" key="6">
    <source>
        <dbReference type="ARBA" id="ARBA00023136"/>
    </source>
</evidence>
<evidence type="ECO:0000313" key="11">
    <source>
        <dbReference type="Proteomes" id="UP001500839"/>
    </source>
</evidence>
<evidence type="ECO:0000256" key="5">
    <source>
        <dbReference type="ARBA" id="ARBA00022989"/>
    </source>
</evidence>
<feature type="transmembrane region" description="Helical" evidence="8">
    <location>
        <begin position="183"/>
        <end position="204"/>
    </location>
</feature>
<dbReference type="InterPro" id="IPR050171">
    <property type="entry name" value="MFS_Transporters"/>
</dbReference>
<feature type="transmembrane region" description="Helical" evidence="8">
    <location>
        <begin position="94"/>
        <end position="113"/>
    </location>
</feature>
<feature type="transmembrane region" description="Helical" evidence="8">
    <location>
        <begin position="152"/>
        <end position="177"/>
    </location>
</feature>
<dbReference type="InterPro" id="IPR011701">
    <property type="entry name" value="MFS"/>
</dbReference>
<dbReference type="Pfam" id="PF07690">
    <property type="entry name" value="MFS_1"/>
    <property type="match status" value="1"/>
</dbReference>
<feature type="transmembrane region" description="Helical" evidence="8">
    <location>
        <begin position="29"/>
        <end position="50"/>
    </location>
</feature>
<dbReference type="Gene3D" id="1.20.1250.20">
    <property type="entry name" value="MFS general substrate transporter like domains"/>
    <property type="match status" value="1"/>
</dbReference>
<evidence type="ECO:0000256" key="3">
    <source>
        <dbReference type="ARBA" id="ARBA00022475"/>
    </source>
</evidence>
<feature type="domain" description="Major facilitator superfamily (MFS) profile" evidence="9">
    <location>
        <begin position="26"/>
        <end position="411"/>
    </location>
</feature>
<evidence type="ECO:0000259" key="9">
    <source>
        <dbReference type="PROSITE" id="PS50850"/>
    </source>
</evidence>
<feature type="transmembrane region" description="Helical" evidence="8">
    <location>
        <begin position="320"/>
        <end position="347"/>
    </location>
</feature>
<dbReference type="InterPro" id="IPR020846">
    <property type="entry name" value="MFS_dom"/>
</dbReference>
<comment type="subcellular location">
    <subcellularLocation>
        <location evidence="1">Cell membrane</location>
        <topology evidence="1">Multi-pass membrane protein</topology>
    </subcellularLocation>
</comment>
<comment type="caution">
    <text evidence="10">The sequence shown here is derived from an EMBL/GenBank/DDBJ whole genome shotgun (WGS) entry which is preliminary data.</text>
</comment>
<feature type="transmembrane region" description="Helical" evidence="8">
    <location>
        <begin position="354"/>
        <end position="381"/>
    </location>
</feature>
<feature type="transmembrane region" description="Helical" evidence="8">
    <location>
        <begin position="387"/>
        <end position="408"/>
    </location>
</feature>
<dbReference type="SUPFAM" id="SSF103473">
    <property type="entry name" value="MFS general substrate transporter"/>
    <property type="match status" value="1"/>
</dbReference>
<accession>A0ABP9CUZ9</accession>
<protein>
    <submittedName>
        <fullName evidence="10">MFS transporter</fullName>
    </submittedName>
</protein>
<keyword evidence="6 8" id="KW-0472">Membrane</keyword>
<feature type="transmembrane region" description="Helical" evidence="8">
    <location>
        <begin position="119"/>
        <end position="140"/>
    </location>
</feature>
<keyword evidence="11" id="KW-1185">Reference proteome</keyword>
<dbReference type="RefSeq" id="WP_200171857.1">
    <property type="nucleotide sequence ID" value="NZ_BAABKQ010000001.1"/>
</dbReference>
<keyword evidence="2" id="KW-0813">Transport</keyword>
<evidence type="ECO:0000256" key="1">
    <source>
        <dbReference type="ARBA" id="ARBA00004651"/>
    </source>
</evidence>
<dbReference type="EMBL" id="BAABKQ010000001">
    <property type="protein sequence ID" value="GAA4816776.1"/>
    <property type="molecule type" value="Genomic_DNA"/>
</dbReference>
<dbReference type="InterPro" id="IPR036259">
    <property type="entry name" value="MFS_trans_sf"/>
</dbReference>
<keyword evidence="4 8" id="KW-0812">Transmembrane</keyword>
<evidence type="ECO:0000256" key="2">
    <source>
        <dbReference type="ARBA" id="ARBA00022448"/>
    </source>
</evidence>
<feature type="transmembrane region" description="Helical" evidence="8">
    <location>
        <begin position="293"/>
        <end position="314"/>
    </location>
</feature>
<keyword evidence="3" id="KW-1003">Cell membrane</keyword>
<name>A0ABP9CUZ9_9ACTN</name>
<sequence>MTSLAARSDPPAGAPPAASTTPPRRRAGLALSGSALTILLMAASAPSPFYPRMQESFGLSPVGITLVFAVYAMALLATLLTVGSLSDHIGRRPVITTGFLVLAGGMVLLWTAQSSTGLFAGRAVQGLASGFLLSALSASISDFAPPVRPLRAALLNAAAPMVGLSLGALSAGVALAVSAHAEAIVFGALASAYCVVAATVWLVPETSARVAGWRRSLVPRMSVPHGVRRLFLISIPIIVAGWATGGLFFSLGPDIAAEQLGVHGPLAQSAVIAVLPVTGMLAVFAMHARPPRTAMVFAACTLGAGTLVSLIALQTGWLPLYVAAVAVTGTGFGTGFMGVIGSIAPVVPPHRRGALFAALYTTAYLSFGVPTVIAGALVSALSLSTATVIYGIIVIAAAATAGVSRAFVVRY</sequence>
<gene>
    <name evidence="10" type="ORF">GCM10023353_23930</name>
</gene>
<dbReference type="PANTHER" id="PTHR23517">
    <property type="entry name" value="RESISTANCE PROTEIN MDTM, PUTATIVE-RELATED-RELATED"/>
    <property type="match status" value="1"/>
</dbReference>
<proteinExistence type="predicted"/>
<feature type="region of interest" description="Disordered" evidence="7">
    <location>
        <begin position="1"/>
        <end position="25"/>
    </location>
</feature>
<evidence type="ECO:0000256" key="8">
    <source>
        <dbReference type="SAM" id="Phobius"/>
    </source>
</evidence>
<evidence type="ECO:0000313" key="10">
    <source>
        <dbReference type="EMBL" id="GAA4816776.1"/>
    </source>
</evidence>
<dbReference type="Proteomes" id="UP001500839">
    <property type="component" value="Unassembled WGS sequence"/>
</dbReference>